<dbReference type="EnsemblMetazoa" id="AAEL024136-RA">
    <property type="protein sequence ID" value="AAEL024136-PA"/>
    <property type="gene ID" value="AAEL024136"/>
</dbReference>
<feature type="compositionally biased region" description="Polar residues" evidence="1">
    <location>
        <begin position="829"/>
        <end position="844"/>
    </location>
</feature>
<reference evidence="2 3" key="1">
    <citation type="submission" date="2017-06" db="EMBL/GenBank/DDBJ databases">
        <title>Aedes aegypti genome working group (AGWG) sequencing and assembly.</title>
        <authorList>
            <consortium name="Aedes aegypti Genome Working Group (AGWG)"/>
            <person name="Matthews B.J."/>
        </authorList>
    </citation>
    <scope>NUCLEOTIDE SEQUENCE [LARGE SCALE GENOMIC DNA]</scope>
    <source>
        <strain evidence="2 3">LVP_AGWG</strain>
    </source>
</reference>
<feature type="region of interest" description="Disordered" evidence="1">
    <location>
        <begin position="822"/>
        <end position="857"/>
    </location>
</feature>
<accession>A0A6I8U223</accession>
<feature type="region of interest" description="Disordered" evidence="1">
    <location>
        <begin position="925"/>
        <end position="960"/>
    </location>
</feature>
<dbReference type="OrthoDB" id="7762739at2759"/>
<proteinExistence type="predicted"/>
<feature type="region of interest" description="Disordered" evidence="1">
    <location>
        <begin position="1"/>
        <end position="35"/>
    </location>
</feature>
<name>A0A6I8U223_AEDAE</name>
<protein>
    <submittedName>
        <fullName evidence="2">Uncharacterized protein</fullName>
    </submittedName>
</protein>
<dbReference type="Proteomes" id="UP000008820">
    <property type="component" value="Chromosome 3"/>
</dbReference>
<feature type="region of interest" description="Disordered" evidence="1">
    <location>
        <begin position="426"/>
        <end position="498"/>
    </location>
</feature>
<feature type="compositionally biased region" description="Polar residues" evidence="1">
    <location>
        <begin position="25"/>
        <end position="34"/>
    </location>
</feature>
<dbReference type="InParanoid" id="A0A6I8U223"/>
<sequence>MSSSRHKRSSILKKRASIDPASLEGSPSETTATSKVIKRIGFKPKKSVKEFFASEETATIWCNSYELSADGTPPCIAAADVSALKEASKVECPAKTGECPTSNKENRLSAGELRASFGDSSSIWNLSISVSEEERRRIKAENSVLNTTDRLTQDPISLPRPVLRQKQLEVCEDSNAMDISPVKSAGNISSPKKVLYHHPKQNMFVTIVNETRSVQSPNDSEINFFGPQGNQPAPQESLSSKILFQTSSANNQWRNKSIQTEPRPSMAANMRSTAVNADLSAGWSSHVAATEPFGQRLTFGNSQFEISEAWNSHPAAALKLKMLQQGKISTVFDPRLSDGGGGEDIDTTLAITQTVAKMLGPGSKTTSLENTRIMEAEAMDVTKVKENYTDEPMDISVNMMELADDATISDVHIPTNALTRARPSFVPSSAPMDESDCQSPGEIVSVSGHRRKPKQRDTILKTVPIESIEPEPDSLLLRAGPSHEPSPRKPNQSTNRQTILHDEKIVEDNLLGVPQIEVKTPPKSTMRKTVYNSNMEQSPVVDRSVKRDQNNLFMVEPIKLDLPELIFGENSIGLELTTNNETSRPKVHRMPPRNLKLEFGAMKPVSESGKVATNEDRISTIVIDSPEPQMEPKRRTVNGAADISLDKELLNDCNSSENIPSRKTNFQNLDVSVEKSAENTPDYKRGTIFTNAKIDESVNQPEEPNNPPRATIYYNEALDQTRAESLEDLRSTGKSRKTIQQNDAMECVSPDLGSRVNQSKKSRMTNFVLDEMDQSQSRDLVVESKPRLTTATVQDMDETVCQLQKETSTKKIGLTTRRTDHHNLDVSMDSPQSFNKRETISTNKPFDPQPLLDPQKSRGTIFFNDQLEQTRLEPRSGSLEDLRMYGQARRTIERTKSEGACSEVLNSDKPHSARKSNYLLGEMDQSRIPSPIGNLNPRRTADGNRPVDETSSRSSIVSTAPVDTGKHRATINYNIDMDQSSCSRKSVLPEVPRQKFRQTIIGRESMDQTLVDRQVELQQVTQEIPQRRTLGGTKTRQTITGRQSMDETLIDRHVELQQEPQLLSETHTEETGVVPENLRKSRSVSDVVFQKSRLTSHHELPMEETKILQDDSYTALPSPKSFARETNSFARIMEQKDCTALQNRQSVLTEMNMDETNRNGMIEDSHINESIRQSQNHQSQSKFFGNNAVDSRHTSYAINKMNESASPTAKLETILLERSRLCTEMNGPSVPRQTIYQQVEMDETRYVTPPQNSELPLRGSIIHSPTNTSRRTLIAEQTIDETVPVSELIKQSNITIPGTYQEFSTVRHTTYERDPMDETTLALQEICVTQKQNCVQSPNMPTADVLQLRQTVNAEQDMERTAIHSNDQSIIQAPQRTLVKSLNLGQTFRNHPNMELTVGAMIDNDDDNQDANGSVCAEPNVSMNRQWAEQSKNGIIPTATTSFNHHNQQFEACKPHRKTILIPEDMEQSLEMDTSGLTPLQEKSPPSRRTIVHPDNIAEESVRFAIKAEQSESTLNVASPTYALQEQTKQDFSFAVPQLPDDCVLRSAAPMPTYKTNPTSQTAPQLAQPEFANYSITDPCASIRKTIAVDNLSEISGLELSNCQPARSIGVIGAPPGDVCSLTLKEVTEPVIVQPAPVAVSVIQETPKKASMIPVRKNRGSIFDRQSMDLDESGIAPIVSQEQPEQSEPDPPMTEIHDPYPDDEIVIKNEPIVDSSDDEFYDANNDPENEQNDDHDDCVYVTKEAVQPKRFSERGKLKFVEATILDNTSAECRTLKFIDVDDLEQTTQKRQLSRISKSILIEHENDPLNVSLSDDYPMKKRKTKIPTPLKRTEEASASAHKSLRRVTFHQDVILCDDSDDKDKRSDGNVTSLPDVERVTIKEECVTIDVDEEEQTKFGQTILTDPSVFIIEESDMLANESNISFVGSPPSEQNHRGSTLKFDNTYYEEYVNLTLHVNQTTNSSCIVISDDSLTVANNCERQNSIPPPLERRLTMEDLPERIKRTRESLVMNSTVASEVMYELNQQIIEAKKTCCSFQGNCNCRQRRTMAVVKRDNVELVRESWNQNFDRILSSVSDLPVHIIPLDDRILEVLNRPMKPLPLPCLEKQKPYLPELPPLRFLCENYLMCQQADNTPSVECSPCDLPATPSVTALICNKLRTENYRWFLDTTDEHDMRLYLRHRVLRSIRFKIQLQNSRRWYSKQEDTRIIRIELMENPSDLVDSTRLLVSHLELVRAMNKTAVDLLSSQYPSTAHIMGLIVHIDTLVEQTFGKVDQLYRIVRNNGAILEQIGDSSRLQIDKFYEYQHEGVIHWNRIYVQFDSIDRIDHHSVIFHRKMINAACLLPTEHQCGKIGIHGLTFLECLLWNVEKISID</sequence>
<organism evidence="2 3">
    <name type="scientific">Aedes aegypti</name>
    <name type="common">Yellowfever mosquito</name>
    <name type="synonym">Culex aegypti</name>
    <dbReference type="NCBI Taxonomy" id="7159"/>
    <lineage>
        <taxon>Eukaryota</taxon>
        <taxon>Metazoa</taxon>
        <taxon>Ecdysozoa</taxon>
        <taxon>Arthropoda</taxon>
        <taxon>Hexapoda</taxon>
        <taxon>Insecta</taxon>
        <taxon>Pterygota</taxon>
        <taxon>Neoptera</taxon>
        <taxon>Endopterygota</taxon>
        <taxon>Diptera</taxon>
        <taxon>Nematocera</taxon>
        <taxon>Culicoidea</taxon>
        <taxon>Culicidae</taxon>
        <taxon>Culicinae</taxon>
        <taxon>Aedini</taxon>
        <taxon>Aedes</taxon>
        <taxon>Stegomyia</taxon>
    </lineage>
</organism>
<keyword evidence="3" id="KW-1185">Reference proteome</keyword>
<evidence type="ECO:0000313" key="2">
    <source>
        <dbReference type="EnsemblMetazoa" id="AAEL024136-PA"/>
    </source>
</evidence>
<reference evidence="2" key="2">
    <citation type="submission" date="2020-05" db="UniProtKB">
        <authorList>
            <consortium name="EnsemblMetazoa"/>
        </authorList>
    </citation>
    <scope>IDENTIFICATION</scope>
    <source>
        <strain evidence="2">LVP_AGWG</strain>
    </source>
</reference>
<feature type="region of interest" description="Disordered" evidence="1">
    <location>
        <begin position="894"/>
        <end position="913"/>
    </location>
</feature>
<feature type="region of interest" description="Disordered" evidence="1">
    <location>
        <begin position="1715"/>
        <end position="1735"/>
    </location>
</feature>
<evidence type="ECO:0000313" key="3">
    <source>
        <dbReference type="Proteomes" id="UP000008820"/>
    </source>
</evidence>
<feature type="region of interest" description="Disordered" evidence="1">
    <location>
        <begin position="1679"/>
        <end position="1701"/>
    </location>
</feature>
<feature type="compositionally biased region" description="Basic and acidic residues" evidence="1">
    <location>
        <begin position="939"/>
        <end position="951"/>
    </location>
</feature>
<evidence type="ECO:0000256" key="1">
    <source>
        <dbReference type="SAM" id="MobiDB-lite"/>
    </source>
</evidence>
<feature type="compositionally biased region" description="Basic residues" evidence="1">
    <location>
        <begin position="1"/>
        <end position="15"/>
    </location>
</feature>
<gene>
    <name evidence="2" type="primary">5567511</name>
</gene>
<feature type="compositionally biased region" description="Polar residues" evidence="1">
    <location>
        <begin position="489"/>
        <end position="498"/>
    </location>
</feature>